<evidence type="ECO:0000256" key="1">
    <source>
        <dbReference type="ARBA" id="ARBA00022729"/>
    </source>
</evidence>
<dbReference type="SMART" id="SM00638">
    <property type="entry name" value="LPD_N"/>
    <property type="match status" value="1"/>
</dbReference>
<feature type="domain" description="Vitellogenin" evidence="3">
    <location>
        <begin position="146"/>
        <end position="774"/>
    </location>
</feature>
<accession>A0A6L2PQ85</accession>
<dbReference type="InterPro" id="IPR050733">
    <property type="entry name" value="Vitellogenin/Apolipophorin"/>
</dbReference>
<dbReference type="Pfam" id="PF01347">
    <property type="entry name" value="Vitellogenin_N"/>
    <property type="match status" value="1"/>
</dbReference>
<keyword evidence="1" id="KW-0732">Signal</keyword>
<dbReference type="AlphaFoldDB" id="A0A6L2PQ85"/>
<dbReference type="InterPro" id="IPR015255">
    <property type="entry name" value="Vitellinogen_open_b-sht"/>
</dbReference>
<dbReference type="SMART" id="SM01169">
    <property type="entry name" value="DUF1943"/>
    <property type="match status" value="1"/>
</dbReference>
<dbReference type="InParanoid" id="A0A6L2PQ85"/>
<comment type="caution">
    <text evidence="4">The sequence shown here is derived from an EMBL/GenBank/DDBJ whole genome shotgun (WGS) entry which is preliminary data.</text>
</comment>
<dbReference type="Gene3D" id="2.30.230.10">
    <property type="entry name" value="Lipovitellin, beta-sheet shell regions, chain A"/>
    <property type="match status" value="1"/>
</dbReference>
<evidence type="ECO:0000313" key="4">
    <source>
        <dbReference type="EMBL" id="GFG34789.1"/>
    </source>
</evidence>
<dbReference type="InterPro" id="IPR001747">
    <property type="entry name" value="Vitellogenin_N"/>
</dbReference>
<dbReference type="InterPro" id="IPR015819">
    <property type="entry name" value="Lipid_transp_b-sht_shell"/>
</dbReference>
<keyword evidence="5" id="KW-1185">Reference proteome</keyword>
<protein>
    <recommendedName>
        <fullName evidence="3">Vitellogenin domain-containing protein</fullName>
    </recommendedName>
</protein>
<dbReference type="PANTHER" id="PTHR23345">
    <property type="entry name" value="VITELLOGENIN-RELATED"/>
    <property type="match status" value="1"/>
</dbReference>
<dbReference type="Gene3D" id="1.25.10.20">
    <property type="entry name" value="Vitellinogen, superhelical"/>
    <property type="match status" value="1"/>
</dbReference>
<dbReference type="PROSITE" id="PS51211">
    <property type="entry name" value="VITELLOGENIN"/>
    <property type="match status" value="1"/>
</dbReference>
<reference evidence="5" key="1">
    <citation type="submission" date="2020-01" db="EMBL/GenBank/DDBJ databases">
        <title>Draft genome sequence of the Termite Coptotermes fromosanus.</title>
        <authorList>
            <person name="Itakura S."/>
            <person name="Yosikawa Y."/>
            <person name="Umezawa K."/>
        </authorList>
    </citation>
    <scope>NUCLEOTIDE SEQUENCE [LARGE SCALE GENOMIC DNA]</scope>
</reference>
<dbReference type="EMBL" id="BLKM01000504">
    <property type="protein sequence ID" value="GFG34789.1"/>
    <property type="molecule type" value="Genomic_DNA"/>
</dbReference>
<evidence type="ECO:0000256" key="2">
    <source>
        <dbReference type="PROSITE-ProRule" id="PRU00557"/>
    </source>
</evidence>
<proteinExistence type="predicted"/>
<dbReference type="GO" id="GO:0005319">
    <property type="term" value="F:lipid transporter activity"/>
    <property type="evidence" value="ECO:0007669"/>
    <property type="project" value="InterPro"/>
</dbReference>
<dbReference type="PANTHER" id="PTHR23345:SF33">
    <property type="entry name" value="CROSSVEINLESS D"/>
    <property type="match status" value="1"/>
</dbReference>
<dbReference type="InterPro" id="IPR015816">
    <property type="entry name" value="Vitellinogen_b-sht_N"/>
</dbReference>
<dbReference type="SUPFAM" id="SSF48431">
    <property type="entry name" value="Lipovitellin-phosvitin complex, superhelical domain"/>
    <property type="match status" value="1"/>
</dbReference>
<name>A0A6L2PQ85_COPFO</name>
<organism evidence="4 5">
    <name type="scientific">Coptotermes formosanus</name>
    <name type="common">Formosan subterranean termite</name>
    <dbReference type="NCBI Taxonomy" id="36987"/>
    <lineage>
        <taxon>Eukaryota</taxon>
        <taxon>Metazoa</taxon>
        <taxon>Ecdysozoa</taxon>
        <taxon>Arthropoda</taxon>
        <taxon>Hexapoda</taxon>
        <taxon>Insecta</taxon>
        <taxon>Pterygota</taxon>
        <taxon>Neoptera</taxon>
        <taxon>Polyneoptera</taxon>
        <taxon>Dictyoptera</taxon>
        <taxon>Blattodea</taxon>
        <taxon>Blattoidea</taxon>
        <taxon>Termitoidae</taxon>
        <taxon>Rhinotermitidae</taxon>
        <taxon>Coptotermes</taxon>
    </lineage>
</organism>
<dbReference type="OrthoDB" id="5956066at2759"/>
<dbReference type="FunCoup" id="A0A6L2PQ85">
    <property type="interactions" value="48"/>
</dbReference>
<evidence type="ECO:0000313" key="5">
    <source>
        <dbReference type="Proteomes" id="UP000502823"/>
    </source>
</evidence>
<dbReference type="SUPFAM" id="SSF56968">
    <property type="entry name" value="Lipovitellin-phosvitin complex, beta-sheet shell regions"/>
    <property type="match status" value="2"/>
</dbReference>
<dbReference type="InterPro" id="IPR011030">
    <property type="entry name" value="Lipovitellin_superhlx_dom"/>
</dbReference>
<evidence type="ECO:0000259" key="3">
    <source>
        <dbReference type="PROSITE" id="PS51211"/>
    </source>
</evidence>
<comment type="caution">
    <text evidence="2">Lacks conserved residue(s) required for the propagation of feature annotation.</text>
</comment>
<dbReference type="Proteomes" id="UP000502823">
    <property type="component" value="Unassembled WGS sequence"/>
</dbReference>
<sequence>MVQVKRAFIKPGSKLTGRNWQIKFHYLKPHYPPACTLTIDLMEAVLVCDSQTVWSRWQEQLLTVDRRWSSILREALSQSTGFMSQRCNAGMGENFINSRSLHYQLDYLASLLIKFLRLDGSHSTASISVKLLISVVVNVVAALELWLPGHEVVYQYNTSLVASTVFPEHALSQWNMSGKLVVQGGEDLAMGQLQDLKVTTYTGPTIHDAPVVGTPLPEQANQLLQPFIIHYYEGQVVGLSVKAGEEEWSINMKRGLVSLLQLDLSHLQSSTFISNESSQYGHCSVQYSVQSHSNGTVAVQKFVDIPSCVDFPVQKFSNVQKMSCSSGAPMATLSSGSMRAYVLEPSGPGGHLLIHSIQADGVIHLQHPNSYFLQSWVGLYMMWHHEVEVPLPMKGEDERVELVHQMPGADVSQGHSPPSQQDLLTTATEILGELADSLEWWQLETNLDKLHEEHIVHALHFLSLLEQASLQKLYLELEVGTSYRHETLRNLFLELLPLVGSRDSMLLVRDLVMRGAVKNDTAIRLLSSLPFNVHQPSEELLMDLEVVLLQIPEDRLEHPAALLSFATLVHNVCSSRCMPETVDKYVGSKDYAHQMLYLSALTNFELQQVVQLLMPLIRGDDSRYLRHTRVLTLWATMGCSTLQPDQVYHLYWPLLTNCSEDLEVRVISLTMLMLGQPSVTHLYNLMLFMQHERSTHLRHFWYTTLHSLAHSQHPCYTHTREVAKQLVQFAVQPEVGYWTSGNYVLDYADPDNGFSSQANLIMVSSPRTGLPTVFNLDIGSHTMGYIYNQFSVFIRLEGLGEVIRQQLMQARSFSVTQLVTLLQQLKVPTKLSEPVHVELLVKVQSKVMLVHYANESTLNALFKVLNSVQLLANGGIHLNAQKIFVPFQVKEMQVTDLGTNALLQMSAGGLVSVRANFSTSPMLSSGLELRSSLSYQMSLSQYDPVLNMWHGVQQSLDMHVNTAFNLQTSFSATHERVRLTIQHTPAKEMGLVRHMRTVVFVKGAAAATKLKSHCVTCPVQASVTRNAPYPLLNCYNNSKMGIYKMAYLPTLLYGSESWTVFTEHESMITGAGMRYLRKCSGGTRRDRIRNSHIRGILNQEPVTKMVGRRELRLFGHLISMDSNRKPGQIWGKQLKVCWEEEGQGQKRKSICGS</sequence>
<gene>
    <name evidence="4" type="ORF">Cfor_12052</name>
</gene>